<keyword evidence="2" id="KW-1185">Reference proteome</keyword>
<dbReference type="Proteomes" id="UP000184386">
    <property type="component" value="Unassembled WGS sequence"/>
</dbReference>
<organism evidence="1 2">
    <name type="scientific">Anaerocolumna jejuensis DSM 15929</name>
    <dbReference type="NCBI Taxonomy" id="1121322"/>
    <lineage>
        <taxon>Bacteria</taxon>
        <taxon>Bacillati</taxon>
        <taxon>Bacillota</taxon>
        <taxon>Clostridia</taxon>
        <taxon>Lachnospirales</taxon>
        <taxon>Lachnospiraceae</taxon>
        <taxon>Anaerocolumna</taxon>
    </lineage>
</organism>
<dbReference type="InterPro" id="IPR032568">
    <property type="entry name" value="DUF4926"/>
</dbReference>
<protein>
    <recommendedName>
        <fullName evidence="3">DUF4926 domain-containing protein</fullName>
    </recommendedName>
</protein>
<name>A0A1M6JNY0_9FIRM</name>
<gene>
    <name evidence="1" type="ORF">SAMN02745136_00153</name>
</gene>
<dbReference type="OrthoDB" id="517347at2"/>
<dbReference type="EMBL" id="FRAC01000006">
    <property type="protein sequence ID" value="SHJ48455.1"/>
    <property type="molecule type" value="Genomic_DNA"/>
</dbReference>
<dbReference type="RefSeq" id="WP_073271886.1">
    <property type="nucleotide sequence ID" value="NZ_FRAC01000006.1"/>
</dbReference>
<evidence type="ECO:0008006" key="3">
    <source>
        <dbReference type="Google" id="ProtNLM"/>
    </source>
</evidence>
<evidence type="ECO:0000313" key="1">
    <source>
        <dbReference type="EMBL" id="SHJ48455.1"/>
    </source>
</evidence>
<reference evidence="1 2" key="1">
    <citation type="submission" date="2016-11" db="EMBL/GenBank/DDBJ databases">
        <authorList>
            <person name="Jaros S."/>
            <person name="Januszkiewicz K."/>
            <person name="Wedrychowicz H."/>
        </authorList>
    </citation>
    <scope>NUCLEOTIDE SEQUENCE [LARGE SCALE GENOMIC DNA]</scope>
    <source>
        <strain evidence="1 2">DSM 15929</strain>
    </source>
</reference>
<dbReference type="STRING" id="1121322.SAMN02745136_00153"/>
<sequence>MEAYKKVRLLTDKYFEKYGIKKGDLGFTLEDYNDGNFEVEFSDSTNGYTIALLAIPGNELEVVEI</sequence>
<dbReference type="Pfam" id="PF16277">
    <property type="entry name" value="DUF4926"/>
    <property type="match status" value="1"/>
</dbReference>
<accession>A0A1M6JNY0</accession>
<dbReference type="AlphaFoldDB" id="A0A1M6JNY0"/>
<evidence type="ECO:0000313" key="2">
    <source>
        <dbReference type="Proteomes" id="UP000184386"/>
    </source>
</evidence>
<proteinExistence type="predicted"/>